<dbReference type="InterPro" id="IPR029331">
    <property type="entry name" value="MLIP"/>
</dbReference>
<dbReference type="GeneTree" id="ENSGT00390000015862"/>
<reference evidence="2" key="3">
    <citation type="submission" date="2025-09" db="UniProtKB">
        <authorList>
            <consortium name="Ensembl"/>
        </authorList>
    </citation>
    <scope>IDENTIFICATION</scope>
</reference>
<reference evidence="2 3" key="1">
    <citation type="submission" date="2020-06" db="EMBL/GenBank/DDBJ databases">
        <authorList>
            <consortium name="Wellcome Sanger Institute Data Sharing"/>
        </authorList>
    </citation>
    <scope>NUCLEOTIDE SEQUENCE [LARGE SCALE GENOMIC DNA]</scope>
</reference>
<feature type="compositionally biased region" description="Polar residues" evidence="1">
    <location>
        <begin position="28"/>
        <end position="38"/>
    </location>
</feature>
<feature type="region of interest" description="Disordered" evidence="1">
    <location>
        <begin position="231"/>
        <end position="291"/>
    </location>
</feature>
<protein>
    <submittedName>
        <fullName evidence="2">Uncharacterized protein</fullName>
    </submittedName>
</protein>
<feature type="compositionally biased region" description="Polar residues" evidence="1">
    <location>
        <begin position="363"/>
        <end position="377"/>
    </location>
</feature>
<reference evidence="2" key="2">
    <citation type="submission" date="2025-08" db="UniProtKB">
        <authorList>
            <consortium name="Ensembl"/>
        </authorList>
    </citation>
    <scope>IDENTIFICATION</scope>
</reference>
<evidence type="ECO:0000313" key="3">
    <source>
        <dbReference type="Proteomes" id="UP000694580"/>
    </source>
</evidence>
<dbReference type="PANTHER" id="PTHR31514">
    <property type="entry name" value="MUSCULAR LMNA-INTERACTING PROTEIN MLIP"/>
    <property type="match status" value="1"/>
</dbReference>
<evidence type="ECO:0000313" key="2">
    <source>
        <dbReference type="Ensembl" id="ENSDCDP00010047534.1"/>
    </source>
</evidence>
<dbReference type="PANTHER" id="PTHR31514:SF1">
    <property type="entry name" value="MUSCULAR LMNA-INTERACTING PROTEIN"/>
    <property type="match status" value="1"/>
</dbReference>
<evidence type="ECO:0000256" key="1">
    <source>
        <dbReference type="SAM" id="MobiDB-lite"/>
    </source>
</evidence>
<organism evidence="2 3">
    <name type="scientific">Denticeps clupeoides</name>
    <name type="common">denticle herring</name>
    <dbReference type="NCBI Taxonomy" id="299321"/>
    <lineage>
        <taxon>Eukaryota</taxon>
        <taxon>Metazoa</taxon>
        <taxon>Chordata</taxon>
        <taxon>Craniata</taxon>
        <taxon>Vertebrata</taxon>
        <taxon>Euteleostomi</taxon>
        <taxon>Actinopterygii</taxon>
        <taxon>Neopterygii</taxon>
        <taxon>Teleostei</taxon>
        <taxon>Clupei</taxon>
        <taxon>Clupeiformes</taxon>
        <taxon>Denticipitoidei</taxon>
        <taxon>Denticipitidae</taxon>
        <taxon>Denticeps</taxon>
    </lineage>
</organism>
<dbReference type="AlphaFoldDB" id="A0AAY4DQP9"/>
<keyword evidence="3" id="KW-1185">Reference proteome</keyword>
<proteinExistence type="predicted"/>
<name>A0AAY4DQP9_9TELE</name>
<dbReference type="Pfam" id="PF15274">
    <property type="entry name" value="MLIP"/>
    <property type="match status" value="1"/>
</dbReference>
<dbReference type="Ensembl" id="ENSDCDT00010057773.1">
    <property type="protein sequence ID" value="ENSDCDP00010047534.1"/>
    <property type="gene ID" value="ENSDCDG00010028756.1"/>
</dbReference>
<dbReference type="Proteomes" id="UP000694580">
    <property type="component" value="Chromosome 8"/>
</dbReference>
<accession>A0AAY4DQP9</accession>
<gene>
    <name evidence="2" type="primary">mlip</name>
</gene>
<sequence>PEKTNSSPRASQARRLRKLAPVRGPGVRSQTDEGLSPANSVDLLASLASSRESILSECWDRNKGWPGSLLLSPGPSPVPFSRAVSPCSSVRSGAFSPALVRVRRHCLAPGSTLARMSSSCSTSCCNSPAPSPCPASPRATKHRLPPTQLSLLTAILRKGRLPVLSSSVQRPYSPCWPISPVSVAGCAGCSAASQVPPVSIGVPGGHPSDAKKPPRSCHRETPLLECTKKLLESSSIPPPEPSKCSWSSRTSPEHSLKSTAMKLRASLKFPTDHRAPPPRPVGAELHVSPAPKPRIYTSFSQLRSLSPKPSYASCCGAEGPTAFQQQPGLAHKTDRRSPPHGPSYRTSPLPKSGPSAPCPSLSRDLTPSPSFSLSATPSPTPKSGGADKKSQPHKIRSAYKVLAAIPTNTLLLEQQAIDEEVENEKNPLDPADDLEMEGDTHAKMCTPAQLRAQSEELYAVIDEVLEDSAPLVCLLHFFKMRQYAPKSSPGSAGRETKYLSTFLIFDILVVQTKPGVIRPLTPTLTLADEMDEEKYHSNPFNRFLDELTQNSWGKVKERLKECNSVCIICSEQLGLNPPPAGDCQYRE</sequence>
<feature type="region of interest" description="Disordered" evidence="1">
    <location>
        <begin position="1"/>
        <end position="38"/>
    </location>
</feature>
<feature type="region of interest" description="Disordered" evidence="1">
    <location>
        <begin position="316"/>
        <end position="393"/>
    </location>
</feature>
<feature type="compositionally biased region" description="Polar residues" evidence="1">
    <location>
        <begin position="1"/>
        <end position="10"/>
    </location>
</feature>